<protein>
    <submittedName>
        <fullName evidence="1">MBL fold metallo-hydrolase</fullName>
    </submittedName>
</protein>
<keyword evidence="1" id="KW-0378">Hydrolase</keyword>
<evidence type="ECO:0000313" key="2">
    <source>
        <dbReference type="Proteomes" id="UP000268469"/>
    </source>
</evidence>
<proteinExistence type="predicted"/>
<dbReference type="Pfam" id="PF13483">
    <property type="entry name" value="Lactamase_B_3"/>
    <property type="match status" value="1"/>
</dbReference>
<reference evidence="1 2" key="1">
    <citation type="submission" date="2018-06" db="EMBL/GenBank/DDBJ databases">
        <title>Extensive metabolic versatility and redundancy in microbially diverse, dynamic hydrothermal sediments.</title>
        <authorList>
            <person name="Dombrowski N."/>
            <person name="Teske A."/>
            <person name="Baker B.J."/>
        </authorList>
    </citation>
    <scope>NUCLEOTIDE SEQUENCE [LARGE SCALE GENOMIC DNA]</scope>
    <source>
        <strain evidence="1">B36_G15</strain>
    </source>
</reference>
<gene>
    <name evidence="1" type="ORF">DRP53_04870</name>
</gene>
<accession>A0A660SIJ6</accession>
<organism evidence="1 2">
    <name type="scientific">candidate division WOR-3 bacterium</name>
    <dbReference type="NCBI Taxonomy" id="2052148"/>
    <lineage>
        <taxon>Bacteria</taxon>
        <taxon>Bacteria division WOR-3</taxon>
    </lineage>
</organism>
<dbReference type="Proteomes" id="UP000268469">
    <property type="component" value="Unassembled WGS sequence"/>
</dbReference>
<dbReference type="Gene3D" id="3.60.15.10">
    <property type="entry name" value="Ribonuclease Z/Hydroxyacylglutathione hydrolase-like"/>
    <property type="match status" value="1"/>
</dbReference>
<name>A0A660SIJ6_UNCW3</name>
<dbReference type="GO" id="GO:0016787">
    <property type="term" value="F:hydrolase activity"/>
    <property type="evidence" value="ECO:0007669"/>
    <property type="project" value="UniProtKB-KW"/>
</dbReference>
<sequence length="218" mass="24187">MKFTFLGHAAFLIETKDGVRIITDPYKPGCYDNAVGYDPITEAADIVTVSHEHDDHNYTQDIKGDPVIVKGAGAQEVKGIKLTGFESYHDQAKGSQRGKNTIFLIEAEGMRIVHLGDLGHVLDDEAAKRIGPVDILLIPVGGFYTIDAGEAWQVVKKLNPRIVIPMHFKTEKLGFPIAKVNEFAFDAKDADWTERSEYEITKENLPEALKVVILNPLK</sequence>
<dbReference type="SUPFAM" id="SSF56281">
    <property type="entry name" value="Metallo-hydrolase/oxidoreductase"/>
    <property type="match status" value="1"/>
</dbReference>
<dbReference type="PANTHER" id="PTHR42967">
    <property type="entry name" value="METAL DEPENDENT HYDROLASE"/>
    <property type="match status" value="1"/>
</dbReference>
<dbReference type="PANTHER" id="PTHR42967:SF1">
    <property type="entry name" value="MBL FOLD METALLO-HYDROLASE"/>
    <property type="match status" value="1"/>
</dbReference>
<evidence type="ECO:0000313" key="1">
    <source>
        <dbReference type="EMBL" id="RKX70483.1"/>
    </source>
</evidence>
<dbReference type="InterPro" id="IPR036866">
    <property type="entry name" value="RibonucZ/Hydroxyglut_hydro"/>
</dbReference>
<dbReference type="AlphaFoldDB" id="A0A660SIJ6"/>
<comment type="caution">
    <text evidence="1">The sequence shown here is derived from an EMBL/GenBank/DDBJ whole genome shotgun (WGS) entry which is preliminary data.</text>
</comment>
<dbReference type="EMBL" id="QNBE01000038">
    <property type="protein sequence ID" value="RKX70483.1"/>
    <property type="molecule type" value="Genomic_DNA"/>
</dbReference>